<dbReference type="InterPro" id="IPR000160">
    <property type="entry name" value="GGDEF_dom"/>
</dbReference>
<dbReference type="Pfam" id="PF00990">
    <property type="entry name" value="GGDEF"/>
    <property type="match status" value="1"/>
</dbReference>
<dbReference type="InterPro" id="IPR000700">
    <property type="entry name" value="PAS-assoc_C"/>
</dbReference>
<dbReference type="CDD" id="cd01949">
    <property type="entry name" value="GGDEF"/>
    <property type="match status" value="1"/>
</dbReference>
<dbReference type="Proteomes" id="UP000277811">
    <property type="component" value="Unassembled WGS sequence"/>
</dbReference>
<dbReference type="InterPro" id="IPR013656">
    <property type="entry name" value="PAS_4"/>
</dbReference>
<dbReference type="InterPro" id="IPR000014">
    <property type="entry name" value="PAS"/>
</dbReference>
<dbReference type="InterPro" id="IPR052155">
    <property type="entry name" value="Biofilm_reg_signaling"/>
</dbReference>
<dbReference type="InterPro" id="IPR029787">
    <property type="entry name" value="Nucleotide_cyclase"/>
</dbReference>
<dbReference type="InterPro" id="IPR043128">
    <property type="entry name" value="Rev_trsase/Diguanyl_cyclase"/>
</dbReference>
<dbReference type="CDD" id="cd00130">
    <property type="entry name" value="PAS"/>
    <property type="match status" value="1"/>
</dbReference>
<name>A0A498REW8_9FIRM</name>
<dbReference type="PROSITE" id="PS50112">
    <property type="entry name" value="PAS"/>
    <property type="match status" value="2"/>
</dbReference>
<dbReference type="NCBIfam" id="TIGR00229">
    <property type="entry name" value="sensory_box"/>
    <property type="match status" value="2"/>
</dbReference>
<evidence type="ECO:0000313" key="5">
    <source>
        <dbReference type="Proteomes" id="UP000277811"/>
    </source>
</evidence>
<dbReference type="Pfam" id="PF13426">
    <property type="entry name" value="PAS_9"/>
    <property type="match status" value="1"/>
</dbReference>
<dbReference type="FunFam" id="3.30.70.270:FF:000001">
    <property type="entry name" value="Diguanylate cyclase domain protein"/>
    <property type="match status" value="1"/>
</dbReference>
<reference evidence="4 5" key="1">
    <citation type="submission" date="2018-06" db="EMBL/GenBank/DDBJ databases">
        <authorList>
            <person name="Strepis N."/>
        </authorList>
    </citation>
    <scope>NUCLEOTIDE SEQUENCE [LARGE SCALE GENOMIC DNA]</scope>
    <source>
        <strain evidence="4">LUCI</strain>
    </source>
</reference>
<dbReference type="PANTHER" id="PTHR44757:SF2">
    <property type="entry name" value="BIOFILM ARCHITECTURE MAINTENANCE PROTEIN MBAA"/>
    <property type="match status" value="1"/>
</dbReference>
<dbReference type="PANTHER" id="PTHR44757">
    <property type="entry name" value="DIGUANYLATE CYCLASE DGCP"/>
    <property type="match status" value="1"/>
</dbReference>
<evidence type="ECO:0000259" key="1">
    <source>
        <dbReference type="PROSITE" id="PS50112"/>
    </source>
</evidence>
<dbReference type="SUPFAM" id="SSF55073">
    <property type="entry name" value="Nucleotide cyclase"/>
    <property type="match status" value="1"/>
</dbReference>
<evidence type="ECO:0000259" key="2">
    <source>
        <dbReference type="PROSITE" id="PS50113"/>
    </source>
</evidence>
<feature type="domain" description="PAC" evidence="2">
    <location>
        <begin position="91"/>
        <end position="143"/>
    </location>
</feature>
<dbReference type="RefSeq" id="WP_122630272.1">
    <property type="nucleotide sequence ID" value="NZ_UPPP01000127.1"/>
</dbReference>
<dbReference type="Gene3D" id="3.30.70.270">
    <property type="match status" value="1"/>
</dbReference>
<feature type="domain" description="GGDEF" evidence="3">
    <location>
        <begin position="304"/>
        <end position="437"/>
    </location>
</feature>
<dbReference type="InterPro" id="IPR035965">
    <property type="entry name" value="PAS-like_dom_sf"/>
</dbReference>
<keyword evidence="5" id="KW-1185">Reference proteome</keyword>
<dbReference type="PROSITE" id="PS50887">
    <property type="entry name" value="GGDEF"/>
    <property type="match status" value="1"/>
</dbReference>
<gene>
    <name evidence="4" type="ORF">LUCI_4782</name>
</gene>
<evidence type="ECO:0000259" key="3">
    <source>
        <dbReference type="PROSITE" id="PS50887"/>
    </source>
</evidence>
<accession>A0A498REW8</accession>
<protein>
    <submittedName>
        <fullName evidence="4">Pac motif</fullName>
    </submittedName>
</protein>
<dbReference type="SMART" id="SM00267">
    <property type="entry name" value="GGDEF"/>
    <property type="match status" value="1"/>
</dbReference>
<feature type="domain" description="PAS" evidence="1">
    <location>
        <begin position="18"/>
        <end position="100"/>
    </location>
</feature>
<dbReference type="OrthoDB" id="1625460at2"/>
<evidence type="ECO:0000313" key="4">
    <source>
        <dbReference type="EMBL" id="VBB09487.1"/>
    </source>
</evidence>
<dbReference type="PROSITE" id="PS50113">
    <property type="entry name" value="PAC"/>
    <property type="match status" value="1"/>
</dbReference>
<dbReference type="EMBL" id="UPPP01000127">
    <property type="protein sequence ID" value="VBB09487.1"/>
    <property type="molecule type" value="Genomic_DNA"/>
</dbReference>
<dbReference type="AlphaFoldDB" id="A0A498REW8"/>
<dbReference type="SMART" id="SM00091">
    <property type="entry name" value="PAS"/>
    <property type="match status" value="2"/>
</dbReference>
<dbReference type="InterPro" id="IPR001610">
    <property type="entry name" value="PAC"/>
</dbReference>
<dbReference type="SMART" id="SM00086">
    <property type="entry name" value="PAC"/>
    <property type="match status" value="1"/>
</dbReference>
<dbReference type="Pfam" id="PF08448">
    <property type="entry name" value="PAS_4"/>
    <property type="match status" value="1"/>
</dbReference>
<dbReference type="SUPFAM" id="SSF55785">
    <property type="entry name" value="PYP-like sensor domain (PAS domain)"/>
    <property type="match status" value="2"/>
</dbReference>
<proteinExistence type="predicted"/>
<dbReference type="Gene3D" id="3.30.450.20">
    <property type="entry name" value="PAS domain"/>
    <property type="match status" value="2"/>
</dbReference>
<organism evidence="4 5">
    <name type="scientific">Lucifera butyrica</name>
    <dbReference type="NCBI Taxonomy" id="1351585"/>
    <lineage>
        <taxon>Bacteria</taxon>
        <taxon>Bacillati</taxon>
        <taxon>Bacillota</taxon>
        <taxon>Negativicutes</taxon>
        <taxon>Veillonellales</taxon>
        <taxon>Veillonellaceae</taxon>
        <taxon>Lucifera</taxon>
    </lineage>
</organism>
<feature type="domain" description="PAS" evidence="1">
    <location>
        <begin position="167"/>
        <end position="211"/>
    </location>
</feature>
<dbReference type="NCBIfam" id="TIGR00254">
    <property type="entry name" value="GGDEF"/>
    <property type="match status" value="1"/>
</dbReference>
<sequence>MKKLFAGFETRKPQNLEILKIVQSMLDTMPNPIFYKDSSGSYQFCNKAFAEFLGIDKKEIIGKTVYNISPQKFAEKYHEMDTALFTDPKVQVYEYQVKNKSGEIRDVIFNKAPYFDLNGQVAGLVGVIVDITDRKKLESARQASEAKYRALFNHLNNGFIYFRGLEDEAGAIIDYQVMDVNSSLEKLTGLNHDELVGVKISESIFKPENTELNWIQFMNRICSSRTRETFEYYSALFHKWFEISAYSPQTNCCALVFADITEQKSNIEKARYYAYHDSLTSLPNRRLFEDRLSLAIDQAKHNREKIAVIYLDLDNFKNVNDTFGHEGGDILLKEVADRLLSCVREGDTVSRLGGDEFVLILPNLKTNDDAIKVASRILEESRRPFCINSHTVKISASIGISLFPEDGDDITSLMRNSDAAMYLGKKQGRNRICYLNECIK</sequence>